<evidence type="ECO:0000256" key="2">
    <source>
        <dbReference type="SAM" id="SignalP"/>
    </source>
</evidence>
<gene>
    <name evidence="3" type="ORF">JYB87_07635</name>
</gene>
<proteinExistence type="predicted"/>
<keyword evidence="2" id="KW-0732">Signal</keyword>
<reference evidence="3 4" key="1">
    <citation type="submission" date="2021-03" db="EMBL/GenBank/DDBJ databases">
        <title>Novel species identification of genus Shewanella.</title>
        <authorList>
            <person name="Liu G."/>
            <person name="Zhang Q."/>
        </authorList>
    </citation>
    <scope>NUCLEOTIDE SEQUENCE [LARGE SCALE GENOMIC DNA]</scope>
    <source>
        <strain evidence="3 4">FJAT-51800</strain>
    </source>
</reference>
<dbReference type="PROSITE" id="PS51257">
    <property type="entry name" value="PROKAR_LIPOPROTEIN"/>
    <property type="match status" value="1"/>
</dbReference>
<evidence type="ECO:0000313" key="4">
    <source>
        <dbReference type="Proteomes" id="UP000662770"/>
    </source>
</evidence>
<name>A0ABX7QWR4_9GAMM</name>
<evidence type="ECO:0000256" key="1">
    <source>
        <dbReference type="SAM" id="MobiDB-lite"/>
    </source>
</evidence>
<feature type="chain" id="PRO_5047231329" description="Lipoprotein" evidence="2">
    <location>
        <begin position="25"/>
        <end position="143"/>
    </location>
</feature>
<feature type="compositionally biased region" description="Basic and acidic residues" evidence="1">
    <location>
        <begin position="69"/>
        <end position="82"/>
    </location>
</feature>
<evidence type="ECO:0000313" key="3">
    <source>
        <dbReference type="EMBL" id="QSX35078.1"/>
    </source>
</evidence>
<dbReference type="Proteomes" id="UP000662770">
    <property type="component" value="Chromosome"/>
</dbReference>
<accession>A0ABX7QWR4</accession>
<keyword evidence="4" id="KW-1185">Reference proteome</keyword>
<organism evidence="3 4">
    <name type="scientific">Shewanella avicenniae</name>
    <dbReference type="NCBI Taxonomy" id="2814294"/>
    <lineage>
        <taxon>Bacteria</taxon>
        <taxon>Pseudomonadati</taxon>
        <taxon>Pseudomonadota</taxon>
        <taxon>Gammaproteobacteria</taxon>
        <taxon>Alteromonadales</taxon>
        <taxon>Shewanellaceae</taxon>
        <taxon>Shewanella</taxon>
    </lineage>
</organism>
<evidence type="ECO:0008006" key="5">
    <source>
        <dbReference type="Google" id="ProtNLM"/>
    </source>
</evidence>
<dbReference type="EMBL" id="CP071503">
    <property type="protein sequence ID" value="QSX35078.1"/>
    <property type="molecule type" value="Genomic_DNA"/>
</dbReference>
<dbReference type="RefSeq" id="WP_207356272.1">
    <property type="nucleotide sequence ID" value="NZ_CP071503.1"/>
</dbReference>
<protein>
    <recommendedName>
        <fullName evidence="5">Lipoprotein</fullName>
    </recommendedName>
</protein>
<sequence>MPNRIKLTALVAAVIALSSCSSQPDPIDLGPIEQDFATQILADGTKLFRYTVLRPAAMGKAMSPNQHSSEPKAIDRRQRMTKDAENPLEAQLITLLEQALKKSAYCHDQYFELSRVVLRDRAEIRGECHEGATAEDRKNFPNN</sequence>
<feature type="signal peptide" evidence="2">
    <location>
        <begin position="1"/>
        <end position="24"/>
    </location>
</feature>
<feature type="region of interest" description="Disordered" evidence="1">
    <location>
        <begin position="59"/>
        <end position="82"/>
    </location>
</feature>